<protein>
    <recommendedName>
        <fullName evidence="3">Reverse transcriptase domain-containing protein</fullName>
    </recommendedName>
</protein>
<sequence>MPVINNFEVNVRNSAELVEFLHSVRLPENYVLVSLDVVSLFTNVPNMPKDNLIELVKMCFDTSYFTFQNDYYIQLDGSAMGNPASPSLANLMMNHVLRKVRFKALHMNDNGVNKIKTQGNRFRFPFVKGLSHGTSSSFRFTDWRPAFYNIRTIGDIYSKLKDITPLGQASELVYKIPCSCGKSYVGQTRQYLSKRLHQHRYSCEEKFRSKEDRTALANHHFLTGHNFDFDGVKIVDREGNWFKRNISEMVHICLSDTVNWRTNTDRLSKVYIGLIEKYEGNRNSA</sequence>
<accession>A0A8J2H8Y3</accession>
<proteinExistence type="predicted"/>
<name>A0A8J2H8Y3_COTCN</name>
<dbReference type="CDD" id="cd10442">
    <property type="entry name" value="GIY-YIG_PLEs"/>
    <property type="match status" value="1"/>
</dbReference>
<dbReference type="PANTHER" id="PTHR21301:SF10">
    <property type="entry name" value="REVERSE TRANSCRIPTASE DOMAIN-CONTAINING PROTEIN"/>
    <property type="match status" value="1"/>
</dbReference>
<evidence type="ECO:0000313" key="2">
    <source>
        <dbReference type="Proteomes" id="UP000786811"/>
    </source>
</evidence>
<dbReference type="Proteomes" id="UP000786811">
    <property type="component" value="Unassembled WGS sequence"/>
</dbReference>
<dbReference type="OrthoDB" id="8963429at2759"/>
<gene>
    <name evidence="1" type="ORF">HICCMSTLAB_LOCUS4213</name>
</gene>
<keyword evidence="2" id="KW-1185">Reference proteome</keyword>
<evidence type="ECO:0000313" key="1">
    <source>
        <dbReference type="EMBL" id="CAG5084846.1"/>
    </source>
</evidence>
<dbReference type="PANTHER" id="PTHR21301">
    <property type="entry name" value="REVERSE TRANSCRIPTASE"/>
    <property type="match status" value="1"/>
</dbReference>
<dbReference type="AlphaFoldDB" id="A0A8J2H8Y3"/>
<evidence type="ECO:0008006" key="3">
    <source>
        <dbReference type="Google" id="ProtNLM"/>
    </source>
</evidence>
<comment type="caution">
    <text evidence="1">The sequence shown here is derived from an EMBL/GenBank/DDBJ whole genome shotgun (WGS) entry which is preliminary data.</text>
</comment>
<organism evidence="1 2">
    <name type="scientific">Cotesia congregata</name>
    <name type="common">Parasitoid wasp</name>
    <name type="synonym">Apanteles congregatus</name>
    <dbReference type="NCBI Taxonomy" id="51543"/>
    <lineage>
        <taxon>Eukaryota</taxon>
        <taxon>Metazoa</taxon>
        <taxon>Ecdysozoa</taxon>
        <taxon>Arthropoda</taxon>
        <taxon>Hexapoda</taxon>
        <taxon>Insecta</taxon>
        <taxon>Pterygota</taxon>
        <taxon>Neoptera</taxon>
        <taxon>Endopterygota</taxon>
        <taxon>Hymenoptera</taxon>
        <taxon>Apocrita</taxon>
        <taxon>Ichneumonoidea</taxon>
        <taxon>Braconidae</taxon>
        <taxon>Microgastrinae</taxon>
        <taxon>Cotesia</taxon>
    </lineage>
</organism>
<reference evidence="1" key="1">
    <citation type="submission" date="2021-04" db="EMBL/GenBank/DDBJ databases">
        <authorList>
            <person name="Chebbi M.A.C M."/>
        </authorList>
    </citation>
    <scope>NUCLEOTIDE SEQUENCE</scope>
</reference>
<dbReference type="EMBL" id="CAJNRD030001118">
    <property type="protein sequence ID" value="CAG5084846.1"/>
    <property type="molecule type" value="Genomic_DNA"/>
</dbReference>